<gene>
    <name evidence="1" type="ORF">AVEN_78578_1</name>
</gene>
<protein>
    <submittedName>
        <fullName evidence="1">Uncharacterized protein</fullName>
    </submittedName>
</protein>
<evidence type="ECO:0000313" key="2">
    <source>
        <dbReference type="Proteomes" id="UP000499080"/>
    </source>
</evidence>
<name>A0A4Y2L9J4_ARAVE</name>
<sequence>MLVDRSAEFSFIFQIGLISGSSSCAFGSHLRPSLFSVAMIWASQKYLFSVLNFFSAFEQGSQPSKQSRRIAHSFHQGFFCVLCTFAENKKFFFSDPVRISFFSGLP</sequence>
<dbReference type="Proteomes" id="UP000499080">
    <property type="component" value="Unassembled WGS sequence"/>
</dbReference>
<dbReference type="EMBL" id="BGPR01005562">
    <property type="protein sequence ID" value="GBN11345.1"/>
    <property type="molecule type" value="Genomic_DNA"/>
</dbReference>
<reference evidence="1 2" key="1">
    <citation type="journal article" date="2019" name="Sci. Rep.">
        <title>Orb-weaving spider Araneus ventricosus genome elucidates the spidroin gene catalogue.</title>
        <authorList>
            <person name="Kono N."/>
            <person name="Nakamura H."/>
            <person name="Ohtoshi R."/>
            <person name="Moran D.A.P."/>
            <person name="Shinohara A."/>
            <person name="Yoshida Y."/>
            <person name="Fujiwara M."/>
            <person name="Mori M."/>
            <person name="Tomita M."/>
            <person name="Arakawa K."/>
        </authorList>
    </citation>
    <scope>NUCLEOTIDE SEQUENCE [LARGE SCALE GENOMIC DNA]</scope>
</reference>
<comment type="caution">
    <text evidence="1">The sequence shown here is derived from an EMBL/GenBank/DDBJ whole genome shotgun (WGS) entry which is preliminary data.</text>
</comment>
<dbReference type="PROSITE" id="PS51257">
    <property type="entry name" value="PROKAR_LIPOPROTEIN"/>
    <property type="match status" value="1"/>
</dbReference>
<evidence type="ECO:0000313" key="1">
    <source>
        <dbReference type="EMBL" id="GBN11345.1"/>
    </source>
</evidence>
<keyword evidence="2" id="KW-1185">Reference proteome</keyword>
<dbReference type="AlphaFoldDB" id="A0A4Y2L9J4"/>
<accession>A0A4Y2L9J4</accession>
<proteinExistence type="predicted"/>
<organism evidence="1 2">
    <name type="scientific">Araneus ventricosus</name>
    <name type="common">Orbweaver spider</name>
    <name type="synonym">Epeira ventricosa</name>
    <dbReference type="NCBI Taxonomy" id="182803"/>
    <lineage>
        <taxon>Eukaryota</taxon>
        <taxon>Metazoa</taxon>
        <taxon>Ecdysozoa</taxon>
        <taxon>Arthropoda</taxon>
        <taxon>Chelicerata</taxon>
        <taxon>Arachnida</taxon>
        <taxon>Araneae</taxon>
        <taxon>Araneomorphae</taxon>
        <taxon>Entelegynae</taxon>
        <taxon>Araneoidea</taxon>
        <taxon>Araneidae</taxon>
        <taxon>Araneus</taxon>
    </lineage>
</organism>